<evidence type="ECO:0000313" key="2">
    <source>
        <dbReference type="Proteomes" id="UP000703269"/>
    </source>
</evidence>
<sequence>MESQLVLPFDNATTLQSSDILSRFAFYMFRQATHGIPQISEPATLLVTSHRNDCSLLQAHILYAYGTCIF</sequence>
<protein>
    <submittedName>
        <fullName evidence="1">Uncharacterized protein</fullName>
    </submittedName>
</protein>
<name>A0A9P3GF72_9APHY</name>
<dbReference type="Proteomes" id="UP000703269">
    <property type="component" value="Unassembled WGS sequence"/>
</dbReference>
<gene>
    <name evidence="1" type="ORF">PsYK624_099790</name>
</gene>
<dbReference type="AlphaFoldDB" id="A0A9P3GF72"/>
<evidence type="ECO:0000313" key="1">
    <source>
        <dbReference type="EMBL" id="GJE93816.1"/>
    </source>
</evidence>
<comment type="caution">
    <text evidence="1">The sequence shown here is derived from an EMBL/GenBank/DDBJ whole genome shotgun (WGS) entry which is preliminary data.</text>
</comment>
<accession>A0A9P3GF72</accession>
<dbReference type="EMBL" id="BPQB01000035">
    <property type="protein sequence ID" value="GJE93816.1"/>
    <property type="molecule type" value="Genomic_DNA"/>
</dbReference>
<proteinExistence type="predicted"/>
<organism evidence="1 2">
    <name type="scientific">Phanerochaete sordida</name>
    <dbReference type="NCBI Taxonomy" id="48140"/>
    <lineage>
        <taxon>Eukaryota</taxon>
        <taxon>Fungi</taxon>
        <taxon>Dikarya</taxon>
        <taxon>Basidiomycota</taxon>
        <taxon>Agaricomycotina</taxon>
        <taxon>Agaricomycetes</taxon>
        <taxon>Polyporales</taxon>
        <taxon>Phanerochaetaceae</taxon>
        <taxon>Phanerochaete</taxon>
    </lineage>
</organism>
<keyword evidence="2" id="KW-1185">Reference proteome</keyword>
<reference evidence="1 2" key="1">
    <citation type="submission" date="2021-08" db="EMBL/GenBank/DDBJ databases">
        <title>Draft Genome Sequence of Phanerochaete sordida strain YK-624.</title>
        <authorList>
            <person name="Mori T."/>
            <person name="Dohra H."/>
            <person name="Suzuki T."/>
            <person name="Kawagishi H."/>
            <person name="Hirai H."/>
        </authorList>
    </citation>
    <scope>NUCLEOTIDE SEQUENCE [LARGE SCALE GENOMIC DNA]</scope>
    <source>
        <strain evidence="1 2">YK-624</strain>
    </source>
</reference>